<protein>
    <submittedName>
        <fullName evidence="2">Uncharacterized protein</fullName>
    </submittedName>
</protein>
<comment type="caution">
    <text evidence="2">The sequence shown here is derived from an EMBL/GenBank/DDBJ whole genome shotgun (WGS) entry which is preliminary data.</text>
</comment>
<gene>
    <name evidence="2" type="ORF">AK812_SmicGene12464</name>
</gene>
<name>A0A1Q9EAM1_SYMMI</name>
<keyword evidence="1" id="KW-1133">Transmembrane helix</keyword>
<dbReference type="Proteomes" id="UP000186817">
    <property type="component" value="Unassembled WGS sequence"/>
</dbReference>
<organism evidence="2 3">
    <name type="scientific">Symbiodinium microadriaticum</name>
    <name type="common">Dinoflagellate</name>
    <name type="synonym">Zooxanthella microadriatica</name>
    <dbReference type="NCBI Taxonomy" id="2951"/>
    <lineage>
        <taxon>Eukaryota</taxon>
        <taxon>Sar</taxon>
        <taxon>Alveolata</taxon>
        <taxon>Dinophyceae</taxon>
        <taxon>Suessiales</taxon>
        <taxon>Symbiodiniaceae</taxon>
        <taxon>Symbiodinium</taxon>
    </lineage>
</organism>
<dbReference type="OrthoDB" id="10439273at2759"/>
<reference evidence="2 3" key="1">
    <citation type="submission" date="2016-02" db="EMBL/GenBank/DDBJ databases">
        <title>Genome analysis of coral dinoflagellate symbionts highlights evolutionary adaptations to a symbiotic lifestyle.</title>
        <authorList>
            <person name="Aranda M."/>
            <person name="Li Y."/>
            <person name="Liew Y.J."/>
            <person name="Baumgarten S."/>
            <person name="Simakov O."/>
            <person name="Wilson M."/>
            <person name="Piel J."/>
            <person name="Ashoor H."/>
            <person name="Bougouffa S."/>
            <person name="Bajic V.B."/>
            <person name="Ryu T."/>
            <person name="Ravasi T."/>
            <person name="Bayer T."/>
            <person name="Micklem G."/>
            <person name="Kim H."/>
            <person name="Bhak J."/>
            <person name="Lajeunesse T.C."/>
            <person name="Voolstra C.R."/>
        </authorList>
    </citation>
    <scope>NUCLEOTIDE SEQUENCE [LARGE SCALE GENOMIC DNA]</scope>
    <source>
        <strain evidence="2 3">CCMP2467</strain>
    </source>
</reference>
<proteinExistence type="predicted"/>
<dbReference type="AlphaFoldDB" id="A0A1Q9EAM1"/>
<evidence type="ECO:0000256" key="1">
    <source>
        <dbReference type="SAM" id="Phobius"/>
    </source>
</evidence>
<dbReference type="EMBL" id="LSRX01000210">
    <property type="protein sequence ID" value="OLQ04457.1"/>
    <property type="molecule type" value="Genomic_DNA"/>
</dbReference>
<keyword evidence="1" id="KW-0812">Transmembrane</keyword>
<feature type="transmembrane region" description="Helical" evidence="1">
    <location>
        <begin position="135"/>
        <end position="161"/>
    </location>
</feature>
<keyword evidence="3" id="KW-1185">Reference proteome</keyword>
<keyword evidence="1" id="KW-0472">Membrane</keyword>
<sequence length="212" mass="23942">MVKDYFAELKEAHLPFGPLGVVRFATPEEGLSLWEATGIKPAVTRVELWAWASLANFLWDAFAIDPRTTMKKGPVKEKLTSAFATPQADSSKFVRLLLLDTHRRSMAALHFVEVADWDVTNGETEIGHEAGPLSFLLSLMMTMTMTMMMLMMMIVVMLMLLMMMMTMPMMTTTTMMMMIKDQGRGLEERFSHKVKGDKCPGLIFVSLETLDD</sequence>
<accession>A0A1Q9EAM1</accession>
<evidence type="ECO:0000313" key="2">
    <source>
        <dbReference type="EMBL" id="OLQ04457.1"/>
    </source>
</evidence>
<evidence type="ECO:0000313" key="3">
    <source>
        <dbReference type="Proteomes" id="UP000186817"/>
    </source>
</evidence>